<accession>A0A0G0EFW9</accession>
<reference evidence="1 2" key="1">
    <citation type="journal article" date="2015" name="Nature">
        <title>rRNA introns, odd ribosomes, and small enigmatic genomes across a large radiation of phyla.</title>
        <authorList>
            <person name="Brown C.T."/>
            <person name="Hug L.A."/>
            <person name="Thomas B.C."/>
            <person name="Sharon I."/>
            <person name="Castelle C.J."/>
            <person name="Singh A."/>
            <person name="Wilkins M.J."/>
            <person name="Williams K.H."/>
            <person name="Banfield J.F."/>
        </authorList>
    </citation>
    <scope>NUCLEOTIDE SEQUENCE [LARGE SCALE GENOMIC DNA]</scope>
</reference>
<organism evidence="1 2">
    <name type="scientific">Candidatus Nomurabacteria bacterium GW2011_GWE1_35_16</name>
    <dbReference type="NCBI Taxonomy" id="1618761"/>
    <lineage>
        <taxon>Bacteria</taxon>
        <taxon>Candidatus Nomuraibacteriota</taxon>
    </lineage>
</organism>
<dbReference type="AlphaFoldDB" id="A0A0G0EFW9"/>
<sequence length="573" mass="67987">MEYQSETKNCQNCKKDFIIEPDDFLFYEKIKVPSPTFCPECRMIRRMMWRNTRSLNRRECFLCKKVLISMYSDEEVHVACVECWNSDKWDQFQSAINYDFSQKFFDQWYSLLKKAPRIFAYRNGNLVNSDYTNYTVDNKNAYLSYSVVECEDVMYSEAIDKSKKSFDCYGSQKLDNCSNNIDCDGNYNTQYAIRSRNCIDSYFVYDCINCQNCFLSYNLRNKKYFYKNQQLSREEYQKIIEEAKLDTYTGISLIHDIFLDTIKNTAINRFSQIFNSVNVSGDNIINSHNIKNSYNVHDSENIKYSNRVLLHTKDSMDLQGLGSGELIYESVAASFNTYKNYFCYITLESKECEYSFLLKNCSNCFACIGLKNASYCIFNKQYEKEEYFEMIEKIKKHMDDMPYVDSKGRVYKYGEFFPFEMSPFGYNETNNLDYFPIDKKEAQEKGYPWRSKEKRDYHITIRSVDLPDSLQEVDDSILNEIIGCPGEGDERLQCTTAYKIMPDELSFYKQKGLPVPRYCPNCRHYQRFVNVNPLKLWHRTCMHEGCINEFETSYAPERSEIIYCERCYQQEVC</sequence>
<evidence type="ECO:0000313" key="2">
    <source>
        <dbReference type="Proteomes" id="UP000034952"/>
    </source>
</evidence>
<name>A0A0G0EFW9_9BACT</name>
<dbReference type="Proteomes" id="UP000034952">
    <property type="component" value="Unassembled WGS sequence"/>
</dbReference>
<dbReference type="EMBL" id="LBPY01000010">
    <property type="protein sequence ID" value="KKP66237.1"/>
    <property type="molecule type" value="Genomic_DNA"/>
</dbReference>
<gene>
    <name evidence="1" type="ORF">UR64_C0010G0002</name>
</gene>
<protein>
    <submittedName>
        <fullName evidence="1">Uncharacterized protein</fullName>
    </submittedName>
</protein>
<comment type="caution">
    <text evidence="1">The sequence shown here is derived from an EMBL/GenBank/DDBJ whole genome shotgun (WGS) entry which is preliminary data.</text>
</comment>
<proteinExistence type="predicted"/>
<evidence type="ECO:0000313" key="1">
    <source>
        <dbReference type="EMBL" id="KKP66237.1"/>
    </source>
</evidence>